<name>A0A3P7MZV4_CYLGO</name>
<protein>
    <submittedName>
        <fullName evidence="1">Uncharacterized protein</fullName>
    </submittedName>
</protein>
<keyword evidence="2" id="KW-1185">Reference proteome</keyword>
<evidence type="ECO:0000313" key="2">
    <source>
        <dbReference type="Proteomes" id="UP000271889"/>
    </source>
</evidence>
<gene>
    <name evidence="1" type="ORF">CGOC_LOCUS10919</name>
</gene>
<reference evidence="1 2" key="1">
    <citation type="submission" date="2018-11" db="EMBL/GenBank/DDBJ databases">
        <authorList>
            <consortium name="Pathogen Informatics"/>
        </authorList>
    </citation>
    <scope>NUCLEOTIDE SEQUENCE [LARGE SCALE GENOMIC DNA]</scope>
</reference>
<evidence type="ECO:0000313" key="1">
    <source>
        <dbReference type="EMBL" id="VDN28318.1"/>
    </source>
</evidence>
<accession>A0A3P7MZV4</accession>
<dbReference type="Proteomes" id="UP000271889">
    <property type="component" value="Unassembled WGS sequence"/>
</dbReference>
<sequence>MDIADIHSLIDTVCSNSLHVVISMDRRSICLLESHNGQHIAILNEEFEKLRPTDGRILKATDELSCRRSSLFGAEFSEYCDRLAALPVVPRGTYTRTHGLALLGEKFDDIEAQKHSENFGDVPSSTLSERLHEYNKGMEAIKKRRKTLFSYTDELVDNEKIEFYDSLIEKLDKLLSL</sequence>
<dbReference type="AlphaFoldDB" id="A0A3P7MZV4"/>
<proteinExistence type="predicted"/>
<organism evidence="1 2">
    <name type="scientific">Cylicostephanus goldi</name>
    <name type="common">Nematode worm</name>
    <dbReference type="NCBI Taxonomy" id="71465"/>
    <lineage>
        <taxon>Eukaryota</taxon>
        <taxon>Metazoa</taxon>
        <taxon>Ecdysozoa</taxon>
        <taxon>Nematoda</taxon>
        <taxon>Chromadorea</taxon>
        <taxon>Rhabditida</taxon>
        <taxon>Rhabditina</taxon>
        <taxon>Rhabditomorpha</taxon>
        <taxon>Strongyloidea</taxon>
        <taxon>Strongylidae</taxon>
        <taxon>Cylicostephanus</taxon>
    </lineage>
</organism>
<dbReference type="EMBL" id="UYRV01113569">
    <property type="protein sequence ID" value="VDN28318.1"/>
    <property type="molecule type" value="Genomic_DNA"/>
</dbReference>
<dbReference type="OrthoDB" id="5871284at2759"/>